<dbReference type="PANTHER" id="PTHR19433:SF111">
    <property type="entry name" value="T CELL RECEPTOR ALPHA VARIABLE 4"/>
    <property type="match status" value="1"/>
</dbReference>
<feature type="domain" description="Ig-like" evidence="10">
    <location>
        <begin position="5"/>
        <end position="121"/>
    </location>
</feature>
<dbReference type="InterPro" id="IPR052051">
    <property type="entry name" value="TCR_complex_component"/>
</dbReference>
<keyword evidence="12" id="KW-1185">Reference proteome</keyword>
<sequence>MRGFTSFTVLLLCSHSWMSESHTVESGDEVTLMCSNISTSPTLAEWFRVVNRTKPSCISAMYGANGTPSFCDGFQMGKYEMTSNITTVFLKIKQVDISDAGLYFCGFYRKHTVIANSTELSIQGNDESDDEGDLKTADKPDTIAYLMSMILGGLTVLLTIVVLVQAVKIWKLQKAVNGESQTEKSENLRSDDGNYAAVTFQTRLKRHHGPAAKREMETHVVYAATR</sequence>
<evidence type="ECO:0000256" key="8">
    <source>
        <dbReference type="SAM" id="Phobius"/>
    </source>
</evidence>
<dbReference type="SUPFAM" id="SSF48726">
    <property type="entry name" value="Immunoglobulin"/>
    <property type="match status" value="1"/>
</dbReference>
<dbReference type="InterPro" id="IPR003599">
    <property type="entry name" value="Ig_sub"/>
</dbReference>
<evidence type="ECO:0000256" key="3">
    <source>
        <dbReference type="ARBA" id="ARBA00022729"/>
    </source>
</evidence>
<keyword evidence="4" id="KW-0391">Immunity</keyword>
<keyword evidence="8" id="KW-1133">Transmembrane helix</keyword>
<feature type="transmembrane region" description="Helical" evidence="8">
    <location>
        <begin position="143"/>
        <end position="164"/>
    </location>
</feature>
<dbReference type="PROSITE" id="PS50835">
    <property type="entry name" value="IG_LIKE"/>
    <property type="match status" value="1"/>
</dbReference>
<keyword evidence="8" id="KW-0812">Transmembrane</keyword>
<keyword evidence="6" id="KW-1015">Disulfide bond</keyword>
<proteinExistence type="predicted"/>
<feature type="chain" id="PRO_5043388772" description="Ig-like domain-containing protein" evidence="9">
    <location>
        <begin position="22"/>
        <end position="226"/>
    </location>
</feature>
<dbReference type="SMART" id="SM00409">
    <property type="entry name" value="IG"/>
    <property type="match status" value="1"/>
</dbReference>
<reference evidence="11" key="3">
    <citation type="submission" date="2025-09" db="UniProtKB">
        <authorList>
            <consortium name="Ensembl"/>
        </authorList>
    </citation>
    <scope>IDENTIFICATION</scope>
</reference>
<evidence type="ECO:0000256" key="5">
    <source>
        <dbReference type="ARBA" id="ARBA00023136"/>
    </source>
</evidence>
<dbReference type="GO" id="GO:0005886">
    <property type="term" value="C:plasma membrane"/>
    <property type="evidence" value="ECO:0007669"/>
    <property type="project" value="UniProtKB-SubCell"/>
</dbReference>
<reference evidence="11 12" key="1">
    <citation type="submission" date="2022-01" db="EMBL/GenBank/DDBJ databases">
        <title>A chromosome-scale genome assembly of the false clownfish, Amphiprion ocellaris.</title>
        <authorList>
            <person name="Ryu T."/>
        </authorList>
    </citation>
    <scope>NUCLEOTIDE SEQUENCE [LARGE SCALE GENOMIC DNA]</scope>
</reference>
<dbReference type="PANTHER" id="PTHR19433">
    <property type="entry name" value="T-CELL RECEPTOR ALPHA CHAIN V REGION-RELATED"/>
    <property type="match status" value="1"/>
</dbReference>
<accession>A0A3Q1B412</accession>
<evidence type="ECO:0000256" key="2">
    <source>
        <dbReference type="ARBA" id="ARBA00022475"/>
    </source>
</evidence>
<dbReference type="InterPro" id="IPR007110">
    <property type="entry name" value="Ig-like_dom"/>
</dbReference>
<dbReference type="AlphaFoldDB" id="A0A3Q1B412"/>
<dbReference type="InterPro" id="IPR013783">
    <property type="entry name" value="Ig-like_fold"/>
</dbReference>
<feature type="signal peptide" evidence="9">
    <location>
        <begin position="1"/>
        <end position="21"/>
    </location>
</feature>
<reference evidence="11" key="2">
    <citation type="submission" date="2025-08" db="UniProtKB">
        <authorList>
            <consortium name="Ensembl"/>
        </authorList>
    </citation>
    <scope>IDENTIFICATION</scope>
</reference>
<evidence type="ECO:0000313" key="12">
    <source>
        <dbReference type="Proteomes" id="UP001501940"/>
    </source>
</evidence>
<dbReference type="Gene3D" id="2.60.40.10">
    <property type="entry name" value="Immunoglobulins"/>
    <property type="match status" value="1"/>
</dbReference>
<dbReference type="InterPro" id="IPR013106">
    <property type="entry name" value="Ig_V-set"/>
</dbReference>
<evidence type="ECO:0000256" key="7">
    <source>
        <dbReference type="ARBA" id="ARBA00023180"/>
    </source>
</evidence>
<dbReference type="Proteomes" id="UP001501940">
    <property type="component" value="Chromosome 23"/>
</dbReference>
<dbReference type="KEGG" id="aoce:111562547"/>
<dbReference type="GO" id="GO:0009617">
    <property type="term" value="P:response to bacterium"/>
    <property type="evidence" value="ECO:0007669"/>
    <property type="project" value="TreeGrafter"/>
</dbReference>
<evidence type="ECO:0000259" key="10">
    <source>
        <dbReference type="PROSITE" id="PS50835"/>
    </source>
</evidence>
<dbReference type="InterPro" id="IPR036179">
    <property type="entry name" value="Ig-like_dom_sf"/>
</dbReference>
<dbReference type="RefSeq" id="XP_023116900.2">
    <property type="nucleotide sequence ID" value="XM_023261132.3"/>
</dbReference>
<keyword evidence="3 9" id="KW-0732">Signal</keyword>
<evidence type="ECO:0000313" key="11">
    <source>
        <dbReference type="Ensembl" id="ENSAOCP00000004801.2"/>
    </source>
</evidence>
<evidence type="ECO:0000256" key="4">
    <source>
        <dbReference type="ARBA" id="ARBA00022859"/>
    </source>
</evidence>
<dbReference type="GeneID" id="111562547"/>
<comment type="subcellular location">
    <subcellularLocation>
        <location evidence="1">Cell membrane</location>
    </subcellularLocation>
</comment>
<organism evidence="11 12">
    <name type="scientific">Amphiprion ocellaris</name>
    <name type="common">Clown anemonefish</name>
    <dbReference type="NCBI Taxonomy" id="80972"/>
    <lineage>
        <taxon>Eukaryota</taxon>
        <taxon>Metazoa</taxon>
        <taxon>Chordata</taxon>
        <taxon>Craniata</taxon>
        <taxon>Vertebrata</taxon>
        <taxon>Euteleostomi</taxon>
        <taxon>Actinopterygii</taxon>
        <taxon>Neopterygii</taxon>
        <taxon>Teleostei</taxon>
        <taxon>Neoteleostei</taxon>
        <taxon>Acanthomorphata</taxon>
        <taxon>Ovalentaria</taxon>
        <taxon>Pomacentridae</taxon>
        <taxon>Amphiprion</taxon>
    </lineage>
</organism>
<evidence type="ECO:0000256" key="1">
    <source>
        <dbReference type="ARBA" id="ARBA00004236"/>
    </source>
</evidence>
<dbReference type="GeneTree" id="ENSGT01110000269337"/>
<protein>
    <recommendedName>
        <fullName evidence="10">Ig-like domain-containing protein</fullName>
    </recommendedName>
</protein>
<keyword evidence="2" id="KW-1003">Cell membrane</keyword>
<keyword evidence="7" id="KW-0325">Glycoprotein</keyword>
<dbReference type="Ensembl" id="ENSAOCT00000007428.2">
    <property type="protein sequence ID" value="ENSAOCP00000004801.2"/>
    <property type="gene ID" value="ENSAOCG00000008245.2"/>
</dbReference>
<evidence type="ECO:0000256" key="9">
    <source>
        <dbReference type="SAM" id="SignalP"/>
    </source>
</evidence>
<dbReference type="GO" id="GO:0002376">
    <property type="term" value="P:immune system process"/>
    <property type="evidence" value="ECO:0007669"/>
    <property type="project" value="UniProtKB-KW"/>
</dbReference>
<name>A0A3Q1B412_AMPOC</name>
<dbReference type="Pfam" id="PF07686">
    <property type="entry name" value="V-set"/>
    <property type="match status" value="1"/>
</dbReference>
<keyword evidence="5 8" id="KW-0472">Membrane</keyword>
<evidence type="ECO:0000256" key="6">
    <source>
        <dbReference type="ARBA" id="ARBA00023157"/>
    </source>
</evidence>